<dbReference type="EMBL" id="JABSTV010001250">
    <property type="protein sequence ID" value="KAH7957785.1"/>
    <property type="molecule type" value="Genomic_DNA"/>
</dbReference>
<evidence type="ECO:0000313" key="17">
    <source>
        <dbReference type="Proteomes" id="UP000821837"/>
    </source>
</evidence>
<feature type="domain" description="UBC core" evidence="15">
    <location>
        <begin position="17"/>
        <end position="179"/>
    </location>
</feature>
<evidence type="ECO:0000256" key="8">
    <source>
        <dbReference type="ARBA" id="ARBA00022786"/>
    </source>
</evidence>
<accession>A0A9D4SZ90</accession>
<dbReference type="Proteomes" id="UP000821837">
    <property type="component" value="Unassembled WGS sequence"/>
</dbReference>
<evidence type="ECO:0000259" key="15">
    <source>
        <dbReference type="PROSITE" id="PS50127"/>
    </source>
</evidence>
<dbReference type="PROSITE" id="PS50127">
    <property type="entry name" value="UBC_2"/>
    <property type="match status" value="1"/>
</dbReference>
<dbReference type="InterPro" id="IPR000608">
    <property type="entry name" value="UBC"/>
</dbReference>
<reference evidence="16" key="1">
    <citation type="journal article" date="2020" name="Cell">
        <title>Large-Scale Comparative Analyses of Tick Genomes Elucidate Their Genetic Diversity and Vector Capacities.</title>
        <authorList>
            <consortium name="Tick Genome and Microbiome Consortium (TIGMIC)"/>
            <person name="Jia N."/>
            <person name="Wang J."/>
            <person name="Shi W."/>
            <person name="Du L."/>
            <person name="Sun Y."/>
            <person name="Zhan W."/>
            <person name="Jiang J.F."/>
            <person name="Wang Q."/>
            <person name="Zhang B."/>
            <person name="Ji P."/>
            <person name="Bell-Sakyi L."/>
            <person name="Cui X.M."/>
            <person name="Yuan T.T."/>
            <person name="Jiang B.G."/>
            <person name="Yang W.F."/>
            <person name="Lam T.T."/>
            <person name="Chang Q.C."/>
            <person name="Ding S.J."/>
            <person name="Wang X.J."/>
            <person name="Zhu J.G."/>
            <person name="Ruan X.D."/>
            <person name="Zhao L."/>
            <person name="Wei J.T."/>
            <person name="Ye R.Z."/>
            <person name="Que T.C."/>
            <person name="Du C.H."/>
            <person name="Zhou Y.H."/>
            <person name="Cheng J.X."/>
            <person name="Dai P.F."/>
            <person name="Guo W.B."/>
            <person name="Han X.H."/>
            <person name="Huang E.J."/>
            <person name="Li L.F."/>
            <person name="Wei W."/>
            <person name="Gao Y.C."/>
            <person name="Liu J.Z."/>
            <person name="Shao H.Z."/>
            <person name="Wang X."/>
            <person name="Wang C.C."/>
            <person name="Yang T.C."/>
            <person name="Huo Q.B."/>
            <person name="Li W."/>
            <person name="Chen H.Y."/>
            <person name="Chen S.E."/>
            <person name="Zhou L.G."/>
            <person name="Ni X.B."/>
            <person name="Tian J.H."/>
            <person name="Sheng Y."/>
            <person name="Liu T."/>
            <person name="Pan Y.S."/>
            <person name="Xia L.Y."/>
            <person name="Li J."/>
            <person name="Zhao F."/>
            <person name="Cao W.C."/>
        </authorList>
    </citation>
    <scope>NUCLEOTIDE SEQUENCE</scope>
    <source>
        <strain evidence="16">Rsan-2018</strain>
    </source>
</reference>
<evidence type="ECO:0000256" key="13">
    <source>
        <dbReference type="ARBA" id="ARBA00042316"/>
    </source>
</evidence>
<evidence type="ECO:0000256" key="2">
    <source>
        <dbReference type="ARBA" id="ARBA00004496"/>
    </source>
</evidence>
<evidence type="ECO:0000256" key="14">
    <source>
        <dbReference type="ARBA" id="ARBA00042401"/>
    </source>
</evidence>
<dbReference type="PANTHER" id="PTHR46116">
    <property type="entry name" value="(E3-INDEPENDENT) E2 UBIQUITIN-CONJUGATING ENZYME"/>
    <property type="match status" value="1"/>
</dbReference>
<comment type="caution">
    <text evidence="16">The sequence shown here is derived from an EMBL/GenBank/DDBJ whole genome shotgun (WGS) entry which is preliminary data.</text>
</comment>
<keyword evidence="7" id="KW-0547">Nucleotide-binding</keyword>
<reference evidence="16" key="2">
    <citation type="submission" date="2021-09" db="EMBL/GenBank/DDBJ databases">
        <authorList>
            <person name="Jia N."/>
            <person name="Wang J."/>
            <person name="Shi W."/>
            <person name="Du L."/>
            <person name="Sun Y."/>
            <person name="Zhan W."/>
            <person name="Jiang J."/>
            <person name="Wang Q."/>
            <person name="Zhang B."/>
            <person name="Ji P."/>
            <person name="Sakyi L.B."/>
            <person name="Cui X."/>
            <person name="Yuan T."/>
            <person name="Jiang B."/>
            <person name="Yang W."/>
            <person name="Lam T.T.-Y."/>
            <person name="Chang Q."/>
            <person name="Ding S."/>
            <person name="Wang X."/>
            <person name="Zhu J."/>
            <person name="Ruan X."/>
            <person name="Zhao L."/>
            <person name="Wei J."/>
            <person name="Que T."/>
            <person name="Du C."/>
            <person name="Cheng J."/>
            <person name="Dai P."/>
            <person name="Han X."/>
            <person name="Huang E."/>
            <person name="Gao Y."/>
            <person name="Liu J."/>
            <person name="Shao H."/>
            <person name="Ye R."/>
            <person name="Li L."/>
            <person name="Wei W."/>
            <person name="Wang X."/>
            <person name="Wang C."/>
            <person name="Huo Q."/>
            <person name="Li W."/>
            <person name="Guo W."/>
            <person name="Chen H."/>
            <person name="Chen S."/>
            <person name="Zhou L."/>
            <person name="Zhou L."/>
            <person name="Ni X."/>
            <person name="Tian J."/>
            <person name="Zhou Y."/>
            <person name="Sheng Y."/>
            <person name="Liu T."/>
            <person name="Pan Y."/>
            <person name="Xia L."/>
            <person name="Li J."/>
            <person name="Zhao F."/>
            <person name="Cao W."/>
        </authorList>
    </citation>
    <scope>NUCLEOTIDE SEQUENCE</scope>
    <source>
        <strain evidence="16">Rsan-2018</strain>
        <tissue evidence="16">Larvae</tissue>
    </source>
</reference>
<dbReference type="SMART" id="SM00212">
    <property type="entry name" value="UBCc"/>
    <property type="match status" value="1"/>
</dbReference>
<dbReference type="GO" id="GO:0005737">
    <property type="term" value="C:cytoplasm"/>
    <property type="evidence" value="ECO:0007669"/>
    <property type="project" value="UniProtKB-SubCell"/>
</dbReference>
<dbReference type="AlphaFoldDB" id="A0A9D4SZ90"/>
<keyword evidence="4" id="KW-0963">Cytoplasm</keyword>
<dbReference type="GO" id="GO:0043066">
    <property type="term" value="P:negative regulation of apoptotic process"/>
    <property type="evidence" value="ECO:0007669"/>
    <property type="project" value="TreeGrafter"/>
</dbReference>
<evidence type="ECO:0000256" key="7">
    <source>
        <dbReference type="ARBA" id="ARBA00022741"/>
    </source>
</evidence>
<keyword evidence="9" id="KW-0067">ATP-binding</keyword>
<keyword evidence="10" id="KW-0539">Nucleus</keyword>
<dbReference type="SUPFAM" id="SSF54495">
    <property type="entry name" value="UBC-like"/>
    <property type="match status" value="1"/>
</dbReference>
<evidence type="ECO:0000256" key="5">
    <source>
        <dbReference type="ARBA" id="ARBA00022679"/>
    </source>
</evidence>
<dbReference type="GO" id="GO:0061631">
    <property type="term" value="F:ubiquitin conjugating enzyme activity"/>
    <property type="evidence" value="ECO:0007669"/>
    <property type="project" value="UniProtKB-EC"/>
</dbReference>
<dbReference type="PANTHER" id="PTHR46116:SF26">
    <property type="entry name" value="UBIQUITIN-CONJUGATING ENZYME E2 Z"/>
    <property type="match status" value="1"/>
</dbReference>
<evidence type="ECO:0000256" key="3">
    <source>
        <dbReference type="ARBA" id="ARBA00012486"/>
    </source>
</evidence>
<dbReference type="GO" id="GO:0005634">
    <property type="term" value="C:nucleus"/>
    <property type="evidence" value="ECO:0007669"/>
    <property type="project" value="UniProtKB-SubCell"/>
</dbReference>
<evidence type="ECO:0000256" key="1">
    <source>
        <dbReference type="ARBA" id="ARBA00004123"/>
    </source>
</evidence>
<organism evidence="16 17">
    <name type="scientific">Rhipicephalus sanguineus</name>
    <name type="common">Brown dog tick</name>
    <name type="synonym">Ixodes sanguineus</name>
    <dbReference type="NCBI Taxonomy" id="34632"/>
    <lineage>
        <taxon>Eukaryota</taxon>
        <taxon>Metazoa</taxon>
        <taxon>Ecdysozoa</taxon>
        <taxon>Arthropoda</taxon>
        <taxon>Chelicerata</taxon>
        <taxon>Arachnida</taxon>
        <taxon>Acari</taxon>
        <taxon>Parasitiformes</taxon>
        <taxon>Ixodida</taxon>
        <taxon>Ixodoidea</taxon>
        <taxon>Ixodidae</taxon>
        <taxon>Rhipicephalinae</taxon>
        <taxon>Rhipicephalus</taxon>
        <taxon>Rhipicephalus</taxon>
    </lineage>
</organism>
<keyword evidence="6" id="KW-0053">Apoptosis</keyword>
<evidence type="ECO:0000313" key="16">
    <source>
        <dbReference type="EMBL" id="KAH7957785.1"/>
    </source>
</evidence>
<evidence type="ECO:0000256" key="4">
    <source>
        <dbReference type="ARBA" id="ARBA00022490"/>
    </source>
</evidence>
<dbReference type="InterPro" id="IPR016135">
    <property type="entry name" value="UBQ-conjugating_enzyme/RWD"/>
</dbReference>
<keyword evidence="8" id="KW-0833">Ubl conjugation pathway</keyword>
<dbReference type="GO" id="GO:0006915">
    <property type="term" value="P:apoptotic process"/>
    <property type="evidence" value="ECO:0007669"/>
    <property type="project" value="UniProtKB-KW"/>
</dbReference>
<dbReference type="VEuPathDB" id="VectorBase:RSAN_047203"/>
<dbReference type="GO" id="GO:0004869">
    <property type="term" value="F:cysteine-type endopeptidase inhibitor activity"/>
    <property type="evidence" value="ECO:0007669"/>
    <property type="project" value="TreeGrafter"/>
</dbReference>
<dbReference type="EC" id="2.3.2.23" evidence="3"/>
<dbReference type="Gene3D" id="3.10.110.10">
    <property type="entry name" value="Ubiquitin Conjugating Enzyme"/>
    <property type="match status" value="1"/>
</dbReference>
<evidence type="ECO:0000256" key="9">
    <source>
        <dbReference type="ARBA" id="ARBA00022840"/>
    </source>
</evidence>
<dbReference type="Pfam" id="PF00179">
    <property type="entry name" value="UQ_con"/>
    <property type="match status" value="1"/>
</dbReference>
<evidence type="ECO:0000256" key="11">
    <source>
        <dbReference type="ARBA" id="ARBA00039894"/>
    </source>
</evidence>
<gene>
    <name evidence="16" type="ORF">HPB52_022667</name>
</gene>
<comment type="subcellular location">
    <subcellularLocation>
        <location evidence="2">Cytoplasm</location>
    </subcellularLocation>
    <subcellularLocation>
        <location evidence="1">Nucleus</location>
    </subcellularLocation>
</comment>
<keyword evidence="17" id="KW-1185">Reference proteome</keyword>
<protein>
    <recommendedName>
        <fullName evidence="11">Ubiquitin-conjugating enzyme E2 Z</fullName>
        <ecNumber evidence="3">2.3.2.23</ecNumber>
    </recommendedName>
    <alternativeName>
        <fullName evidence="12">E2 ubiquitin-conjugating enzyme Z</fullName>
    </alternativeName>
    <alternativeName>
        <fullName evidence="14">Ubiquitin carrier protein Z</fullName>
    </alternativeName>
    <alternativeName>
        <fullName evidence="13">Ubiquitin-protein ligase Z</fullName>
    </alternativeName>
</protein>
<keyword evidence="5" id="KW-0808">Transferase</keyword>
<evidence type="ECO:0000256" key="6">
    <source>
        <dbReference type="ARBA" id="ARBA00022703"/>
    </source>
</evidence>
<name>A0A9D4SZ90_RHISA</name>
<evidence type="ECO:0000256" key="12">
    <source>
        <dbReference type="ARBA" id="ARBA00041798"/>
    </source>
</evidence>
<dbReference type="GO" id="GO:0005524">
    <property type="term" value="F:ATP binding"/>
    <property type="evidence" value="ECO:0007669"/>
    <property type="project" value="UniProtKB-KW"/>
</dbReference>
<evidence type="ECO:0000256" key="10">
    <source>
        <dbReference type="ARBA" id="ARBA00023242"/>
    </source>
</evidence>
<sequence>MNNWDPMNYLNEEPSPQCLLRVKKDIAEFNAQPPPRLFISPEESDVTQVHVLMLGAPGSPYEDGFFQFFLKFPPNYPLSPPRVRFLTTDGGRVSFHVHLYPGGKVCVTTLGTGGGLCDWSPAQSLSSTLISIQSLVGDNAYDCVRIQYETIRVAVCDQVDAALREDAKCPPAFRKIILE</sequence>
<proteinExistence type="predicted"/>